<dbReference type="GO" id="GO:0045943">
    <property type="term" value="P:positive regulation of transcription by RNA polymerase I"/>
    <property type="evidence" value="ECO:0007669"/>
    <property type="project" value="InterPro"/>
</dbReference>
<dbReference type="PROSITE" id="PS50082">
    <property type="entry name" value="WD_REPEATS_2"/>
    <property type="match status" value="2"/>
</dbReference>
<dbReference type="GO" id="GO:0032040">
    <property type="term" value="C:small-subunit processome"/>
    <property type="evidence" value="ECO:0007669"/>
    <property type="project" value="InterPro"/>
</dbReference>
<gene>
    <name evidence="11" type="ORF">EWM64_g1935</name>
</gene>
<keyword evidence="12" id="KW-1185">Reference proteome</keyword>
<dbReference type="InterPro" id="IPR057644">
    <property type="entry name" value="Beta-prop_WDR75_2nd"/>
</dbReference>
<evidence type="ECO:0000256" key="8">
    <source>
        <dbReference type="PROSITE-ProRule" id="PRU00221"/>
    </source>
</evidence>
<feature type="domain" description="WD repeat-containing protein 75 second beta-propeller" evidence="10">
    <location>
        <begin position="447"/>
        <end position="741"/>
    </location>
</feature>
<feature type="compositionally biased region" description="Low complexity" evidence="9">
    <location>
        <begin position="981"/>
        <end position="997"/>
    </location>
</feature>
<dbReference type="Gene3D" id="2.130.10.10">
    <property type="entry name" value="YVTN repeat-like/Quinoprotein amine dehydrogenase"/>
    <property type="match status" value="3"/>
</dbReference>
<feature type="region of interest" description="Disordered" evidence="9">
    <location>
        <begin position="935"/>
        <end position="1008"/>
    </location>
</feature>
<dbReference type="Proteomes" id="UP000298061">
    <property type="component" value="Unassembled WGS sequence"/>
</dbReference>
<name>A0A4Z0A6W1_9AGAM</name>
<feature type="compositionally biased region" description="Basic residues" evidence="9">
    <location>
        <begin position="999"/>
        <end position="1008"/>
    </location>
</feature>
<feature type="repeat" description="WD" evidence="8">
    <location>
        <begin position="132"/>
        <end position="174"/>
    </location>
</feature>
<comment type="caution">
    <text evidence="11">The sequence shown here is derived from an EMBL/GenBank/DDBJ whole genome shotgun (WGS) entry which is preliminary data.</text>
</comment>
<dbReference type="SUPFAM" id="SSF50978">
    <property type="entry name" value="WD40 repeat-like"/>
    <property type="match status" value="1"/>
</dbReference>
<evidence type="ECO:0000259" key="10">
    <source>
        <dbReference type="Pfam" id="PF23769"/>
    </source>
</evidence>
<sequence>MAASKPKTAPPRPPNEVPLPDSPEKPAKRKLKRGKGKEESSGAQGRVQDEGGQTFAEGPAEASTSASASQETSWPWVSLTESSASRHPPVFTKDGSYFFSIVGSSVKIYSSSTGQIVSTLSAAPAGSSVGSSNGHTDLITSAVLNPHNAFQLITASLDGSIKVWDFLDALLLQTVNLNQPIFHLAVHENFKDHVFVSAGQQSKKTNKSGKTIEDNCVVLRVFLKATAATAQSPIQKSSEITAVGKTRLTKGLAVTPNGLWLVAIGGHKAYVASTANLKAGFTKFVSPEALTCLACHPSEEYFATGDDKGNIRLWYCLNETIAVQVSGVESRAPTTTLHWHAHAVSALAFTHNGAYLLSGGEEAVLVIWQLHSGKKEFVPRVGAPISTISVSRASSQEEEYLLGLADSSFAFINAARLKLSRTFSRIKLDPAVSHTRPSSTTSVPLAVHSASSTLIIPSSHPSSLQIYSPSSSRLLSELEVAPSNRVSRKDEKALEPSRVERAVISPAGDWMATIDSREGDESFRGEVYLKMWEWDKAAGFWILSTRIDRPHGLKAVTALTFSPASTEMSGPLLISTGEDGNIKSWALQTTKDRSGNEEEFWYARSSTSFRQEIPRHAAWSSDGSLLAVALGAYVVLFDPATNTLIQALTTPECETVSSAYFVGSGGRYLITASNFDIVLWDLVTQSVQWHYRSSLPIDNIVPHPKSEAFIVLYQLPTVSDKANAPTRIALFKPSTPTPSEVHTVPFRLRSVAWYPQPSGQSQEPSSFSLVGITDTWGIVLFGSDVHVPSDEGSTAQALIDGAQGPQKHTLFQDIFGKSAFSDSSNLPPTTVDTTKPWNGKEIADIFNAPAYLMPSLETMFDPLITSFLKPRPTDVDEEAKPGPTAEDGADEDVEMDVDEQDDEVMIVGERQDRIVDWQEMNTFVEVFRQHAVKCPPPMSIPRNHSNGAETRNGGHKATNGTPAGVPKANGAPFSEPSLGYPSPASSPSSVPASPVAAGLKRKMVTSSP</sequence>
<feature type="compositionally biased region" description="Basic and acidic residues" evidence="9">
    <location>
        <begin position="871"/>
        <end position="880"/>
    </location>
</feature>
<keyword evidence="5" id="KW-0677">Repeat</keyword>
<feature type="compositionally biased region" description="Low complexity" evidence="9">
    <location>
        <begin position="60"/>
        <end position="72"/>
    </location>
</feature>
<evidence type="ECO:0000256" key="9">
    <source>
        <dbReference type="SAM" id="MobiDB-lite"/>
    </source>
</evidence>
<keyword evidence="4 8" id="KW-0853">WD repeat</keyword>
<protein>
    <recommendedName>
        <fullName evidence="10">WD repeat-containing protein 75 second beta-propeller domain-containing protein</fullName>
    </recommendedName>
</protein>
<dbReference type="STRING" id="135208.A0A4Z0A6W1"/>
<evidence type="ECO:0000313" key="11">
    <source>
        <dbReference type="EMBL" id="TFY82077.1"/>
    </source>
</evidence>
<evidence type="ECO:0000256" key="7">
    <source>
        <dbReference type="ARBA" id="ARBA00023242"/>
    </source>
</evidence>
<dbReference type="InterPro" id="IPR015943">
    <property type="entry name" value="WD40/YVTN_repeat-like_dom_sf"/>
</dbReference>
<dbReference type="GO" id="GO:0006364">
    <property type="term" value="P:rRNA processing"/>
    <property type="evidence" value="ECO:0007669"/>
    <property type="project" value="UniProtKB-KW"/>
</dbReference>
<evidence type="ECO:0000313" key="12">
    <source>
        <dbReference type="Proteomes" id="UP000298061"/>
    </source>
</evidence>
<dbReference type="SUPFAM" id="SSF50998">
    <property type="entry name" value="Quinoprotein alcohol dehydrogenase-like"/>
    <property type="match status" value="1"/>
</dbReference>
<keyword evidence="7" id="KW-0539">Nucleus</keyword>
<comment type="subcellular location">
    <subcellularLocation>
        <location evidence="1">Nucleus</location>
        <location evidence="1">Nucleolus</location>
    </subcellularLocation>
</comment>
<feature type="region of interest" description="Disordered" evidence="9">
    <location>
        <begin position="871"/>
        <end position="892"/>
    </location>
</feature>
<feature type="region of interest" description="Disordered" evidence="9">
    <location>
        <begin position="1"/>
        <end position="72"/>
    </location>
</feature>
<keyword evidence="6" id="KW-0804">Transcription</keyword>
<evidence type="ECO:0000256" key="1">
    <source>
        <dbReference type="ARBA" id="ARBA00004604"/>
    </source>
</evidence>
<dbReference type="InterPro" id="IPR036322">
    <property type="entry name" value="WD40_repeat_dom_sf"/>
</dbReference>
<dbReference type="AlphaFoldDB" id="A0A4Z0A6W1"/>
<evidence type="ECO:0000256" key="3">
    <source>
        <dbReference type="ARBA" id="ARBA00022552"/>
    </source>
</evidence>
<dbReference type="Pfam" id="PF23869">
    <property type="entry name" value="Beta-prop_WDR75_1st"/>
    <property type="match status" value="1"/>
</dbReference>
<evidence type="ECO:0000256" key="2">
    <source>
        <dbReference type="ARBA" id="ARBA00022517"/>
    </source>
</evidence>
<evidence type="ECO:0000256" key="4">
    <source>
        <dbReference type="ARBA" id="ARBA00022574"/>
    </source>
</evidence>
<evidence type="ECO:0000256" key="5">
    <source>
        <dbReference type="ARBA" id="ARBA00022737"/>
    </source>
</evidence>
<dbReference type="InterPro" id="IPR001680">
    <property type="entry name" value="WD40_rpt"/>
</dbReference>
<evidence type="ECO:0000256" key="6">
    <source>
        <dbReference type="ARBA" id="ARBA00023163"/>
    </source>
</evidence>
<keyword evidence="2" id="KW-0690">Ribosome biogenesis</keyword>
<dbReference type="PROSITE" id="PS50294">
    <property type="entry name" value="WD_REPEATS_REGION"/>
    <property type="match status" value="2"/>
</dbReference>
<dbReference type="SUPFAM" id="SSF82171">
    <property type="entry name" value="DPP6 N-terminal domain-like"/>
    <property type="match status" value="1"/>
</dbReference>
<keyword evidence="3" id="KW-0698">rRNA processing</keyword>
<dbReference type="EMBL" id="SFCI01000144">
    <property type="protein sequence ID" value="TFY82077.1"/>
    <property type="molecule type" value="Genomic_DNA"/>
</dbReference>
<dbReference type="GO" id="GO:0003723">
    <property type="term" value="F:RNA binding"/>
    <property type="evidence" value="ECO:0007669"/>
    <property type="project" value="InterPro"/>
</dbReference>
<feature type="repeat" description="WD" evidence="8">
    <location>
        <begin position="337"/>
        <end position="378"/>
    </location>
</feature>
<reference evidence="11 12" key="1">
    <citation type="submission" date="2019-02" db="EMBL/GenBank/DDBJ databases">
        <title>Genome sequencing of the rare red list fungi Hericium alpestre (H. flagellum).</title>
        <authorList>
            <person name="Buettner E."/>
            <person name="Kellner H."/>
        </authorList>
    </citation>
    <scope>NUCLEOTIDE SEQUENCE [LARGE SCALE GENOMIC DNA]</scope>
    <source>
        <strain evidence="11 12">DSM 108284</strain>
    </source>
</reference>
<feature type="compositionally biased region" description="Pro residues" evidence="9">
    <location>
        <begin position="8"/>
        <end position="21"/>
    </location>
</feature>
<dbReference type="GO" id="GO:2000234">
    <property type="term" value="P:positive regulation of rRNA processing"/>
    <property type="evidence" value="ECO:0007669"/>
    <property type="project" value="TreeGrafter"/>
</dbReference>
<dbReference type="Pfam" id="PF23769">
    <property type="entry name" value="Beta-prop_WDR75_2nd"/>
    <property type="match status" value="1"/>
</dbReference>
<dbReference type="PANTHER" id="PTHR44215:SF1">
    <property type="entry name" value="WD REPEAT-CONTAINING PROTEIN 75"/>
    <property type="match status" value="1"/>
</dbReference>
<organism evidence="11 12">
    <name type="scientific">Hericium alpestre</name>
    <dbReference type="NCBI Taxonomy" id="135208"/>
    <lineage>
        <taxon>Eukaryota</taxon>
        <taxon>Fungi</taxon>
        <taxon>Dikarya</taxon>
        <taxon>Basidiomycota</taxon>
        <taxon>Agaricomycotina</taxon>
        <taxon>Agaricomycetes</taxon>
        <taxon>Russulales</taxon>
        <taxon>Hericiaceae</taxon>
        <taxon>Hericium</taxon>
    </lineage>
</organism>
<dbReference type="OrthoDB" id="4096at2759"/>
<dbReference type="InterPro" id="IPR011047">
    <property type="entry name" value="Quinoprotein_ADH-like_sf"/>
</dbReference>
<dbReference type="InterPro" id="IPR053826">
    <property type="entry name" value="WDR75"/>
</dbReference>
<dbReference type="PANTHER" id="PTHR44215">
    <property type="entry name" value="WD REPEAT-CONTAINING PROTEIN 75"/>
    <property type="match status" value="1"/>
</dbReference>
<dbReference type="SMART" id="SM00320">
    <property type="entry name" value="WD40"/>
    <property type="match status" value="5"/>
</dbReference>
<accession>A0A4Z0A6W1</accession>
<proteinExistence type="predicted"/>